<evidence type="ECO:0000313" key="3">
    <source>
        <dbReference type="Proteomes" id="UP000011115"/>
    </source>
</evidence>
<proteinExistence type="predicted"/>
<dbReference type="PaxDb" id="4113-PGSC0003DMT400096442"/>
<name>M1DYG0_SOLTU</name>
<dbReference type="Gramene" id="PGSC0003DMT400096442">
    <property type="protein sequence ID" value="PGSC0003DMT400096442"/>
    <property type="gene ID" value="PGSC0003DMG400046013"/>
</dbReference>
<evidence type="ECO:0000313" key="2">
    <source>
        <dbReference type="EnsemblPlants" id="PGSC0003DMT400096442"/>
    </source>
</evidence>
<reference evidence="2" key="2">
    <citation type="submission" date="2015-06" db="UniProtKB">
        <authorList>
            <consortium name="EnsemblPlants"/>
        </authorList>
    </citation>
    <scope>IDENTIFICATION</scope>
    <source>
        <strain evidence="2">DM1-3 516 R44</strain>
    </source>
</reference>
<dbReference type="InParanoid" id="M1DYG0"/>
<protein>
    <submittedName>
        <fullName evidence="2">Uncharacterized protein</fullName>
    </submittedName>
</protein>
<feature type="region of interest" description="Disordered" evidence="1">
    <location>
        <begin position="183"/>
        <end position="225"/>
    </location>
</feature>
<reference evidence="3" key="1">
    <citation type="journal article" date="2011" name="Nature">
        <title>Genome sequence and analysis of the tuber crop potato.</title>
        <authorList>
            <consortium name="The Potato Genome Sequencing Consortium"/>
        </authorList>
    </citation>
    <scope>NUCLEOTIDE SEQUENCE [LARGE SCALE GENOMIC DNA]</scope>
    <source>
        <strain evidence="3">cv. DM1-3 516 R44</strain>
    </source>
</reference>
<evidence type="ECO:0000256" key="1">
    <source>
        <dbReference type="SAM" id="MobiDB-lite"/>
    </source>
</evidence>
<keyword evidence="3" id="KW-1185">Reference proteome</keyword>
<organism evidence="2 3">
    <name type="scientific">Solanum tuberosum</name>
    <name type="common">Potato</name>
    <dbReference type="NCBI Taxonomy" id="4113"/>
    <lineage>
        <taxon>Eukaryota</taxon>
        <taxon>Viridiplantae</taxon>
        <taxon>Streptophyta</taxon>
        <taxon>Embryophyta</taxon>
        <taxon>Tracheophyta</taxon>
        <taxon>Spermatophyta</taxon>
        <taxon>Magnoliopsida</taxon>
        <taxon>eudicotyledons</taxon>
        <taxon>Gunneridae</taxon>
        <taxon>Pentapetalae</taxon>
        <taxon>asterids</taxon>
        <taxon>lamiids</taxon>
        <taxon>Solanales</taxon>
        <taxon>Solanaceae</taxon>
        <taxon>Solanoideae</taxon>
        <taxon>Solaneae</taxon>
        <taxon>Solanum</taxon>
    </lineage>
</organism>
<feature type="compositionally biased region" description="Acidic residues" evidence="1">
    <location>
        <begin position="185"/>
        <end position="221"/>
    </location>
</feature>
<accession>M1DYG0</accession>
<dbReference type="HOGENOM" id="CLU_1172411_0_0_1"/>
<dbReference type="Proteomes" id="UP000011115">
    <property type="component" value="Unassembled WGS sequence"/>
</dbReference>
<dbReference type="AlphaFoldDB" id="M1DYG0"/>
<dbReference type="EnsemblPlants" id="PGSC0003DMT400096442">
    <property type="protein sequence ID" value="PGSC0003DMT400096442"/>
    <property type="gene ID" value="PGSC0003DMG400046013"/>
</dbReference>
<sequence>MLLVVRALKVRKERLSEILVGKPPTCRLKKLANKLYFIMARTGTSANKNLSTLEARICFKIVSSTLLPCKHMTDVTRERATSLLDTFVIGKLRRKFMMCSPLAPHLVCCLVDVTRTKTCDPSQGSVLTAADDDRSMGRMFGMAELQLRIGGRPVTKDEMATLAERYTLTDSAMYMCRMGPAFQEPIDDDDSTADEEDGSNEDASDDVGPGDDDTDVGDGDGDAASMVVDFATNMATR</sequence>